<feature type="compositionally biased region" description="Low complexity" evidence="12">
    <location>
        <begin position="987"/>
        <end position="996"/>
    </location>
</feature>
<dbReference type="Pfam" id="PF08644">
    <property type="entry name" value="SPT16"/>
    <property type="match status" value="1"/>
</dbReference>
<evidence type="ECO:0000256" key="6">
    <source>
        <dbReference type="ARBA" id="ARBA00023054"/>
    </source>
</evidence>
<dbReference type="InterPro" id="IPR011993">
    <property type="entry name" value="PH-like_dom_sf"/>
</dbReference>
<keyword evidence="5 11" id="KW-0805">Transcription regulation</keyword>
<evidence type="ECO:0000256" key="3">
    <source>
        <dbReference type="ARBA" id="ARBA00022705"/>
    </source>
</evidence>
<dbReference type="RefSeq" id="XP_025362867.1">
    <property type="nucleotide sequence ID" value="XM_025507702.1"/>
</dbReference>
<evidence type="ECO:0000256" key="5">
    <source>
        <dbReference type="ARBA" id="ARBA00023015"/>
    </source>
</evidence>
<comment type="subcellular location">
    <subcellularLocation>
        <location evidence="11">Nucleus</location>
    </subcellularLocation>
    <subcellularLocation>
        <location evidence="11">Chromosome</location>
    </subcellularLocation>
</comment>
<dbReference type="SUPFAM" id="SSF55920">
    <property type="entry name" value="Creatinase/aminopeptidase"/>
    <property type="match status" value="1"/>
</dbReference>
<keyword evidence="9 11" id="KW-0539">Nucleus</keyword>
<feature type="compositionally biased region" description="Acidic residues" evidence="12">
    <location>
        <begin position="941"/>
        <end position="986"/>
    </location>
</feature>
<dbReference type="Gene3D" id="2.30.29.30">
    <property type="entry name" value="Pleckstrin-homology domain (PH domain)/Phosphotyrosine-binding domain (PTB)"/>
    <property type="match status" value="1"/>
</dbReference>
<evidence type="ECO:0000256" key="4">
    <source>
        <dbReference type="ARBA" id="ARBA00022763"/>
    </source>
</evidence>
<evidence type="ECO:0000256" key="7">
    <source>
        <dbReference type="ARBA" id="ARBA00023163"/>
    </source>
</evidence>
<keyword evidence="15" id="KW-1185">Reference proteome</keyword>
<feature type="compositionally biased region" description="Basic and acidic residues" evidence="12">
    <location>
        <begin position="1010"/>
        <end position="1031"/>
    </location>
</feature>
<dbReference type="InterPro" id="IPR056595">
    <property type="entry name" value="Fact-SPT16_PH"/>
</dbReference>
<gene>
    <name evidence="14" type="ORF">BDZ90DRAFT_250668</name>
</gene>
<dbReference type="GO" id="GO:0035101">
    <property type="term" value="C:FACT complex"/>
    <property type="evidence" value="ECO:0007669"/>
    <property type="project" value="UniProtKB-UniRule"/>
</dbReference>
<evidence type="ECO:0000256" key="1">
    <source>
        <dbReference type="ARBA" id="ARBA00010779"/>
    </source>
</evidence>
<dbReference type="SMART" id="SM01285">
    <property type="entry name" value="FACT-Spt16_Nlob"/>
    <property type="match status" value="1"/>
</dbReference>
<dbReference type="Pfam" id="PF21091">
    <property type="entry name" value="SPT16_C"/>
    <property type="match status" value="1"/>
</dbReference>
<dbReference type="GO" id="GO:0006260">
    <property type="term" value="P:DNA replication"/>
    <property type="evidence" value="ECO:0007669"/>
    <property type="project" value="UniProtKB-KW"/>
</dbReference>
<keyword evidence="8 11" id="KW-0234">DNA repair</keyword>
<keyword evidence="6" id="KW-0175">Coiled coil</keyword>
<feature type="region of interest" description="Disordered" evidence="12">
    <location>
        <begin position="450"/>
        <end position="472"/>
    </location>
</feature>
<keyword evidence="4 11" id="KW-0227">DNA damage</keyword>
<proteinExistence type="inferred from homology"/>
<keyword evidence="7 11" id="KW-0804">Transcription</keyword>
<dbReference type="GO" id="GO:0006281">
    <property type="term" value="P:DNA repair"/>
    <property type="evidence" value="ECO:0007669"/>
    <property type="project" value="UniProtKB-UniRule"/>
</dbReference>
<dbReference type="InterPro" id="IPR029148">
    <property type="entry name" value="FACT-SPT16_Nlobe"/>
</dbReference>
<feature type="compositionally biased region" description="Acidic residues" evidence="12">
    <location>
        <begin position="997"/>
        <end position="1009"/>
    </location>
</feature>
<dbReference type="Gene3D" id="2.30.29.210">
    <property type="entry name" value="FACT complex subunit Spt16p/Cdc68p"/>
    <property type="match status" value="1"/>
</dbReference>
<dbReference type="GO" id="GO:0010468">
    <property type="term" value="P:regulation of gene expression"/>
    <property type="evidence" value="ECO:0007669"/>
    <property type="project" value="UniProtKB-ARBA"/>
</dbReference>
<dbReference type="Proteomes" id="UP000245884">
    <property type="component" value="Unassembled WGS sequence"/>
</dbReference>
<dbReference type="InterPro" id="IPR000994">
    <property type="entry name" value="Pept_M24"/>
</dbReference>
<comment type="function">
    <text evidence="10 11">Component of the FACT complex, a general chromatin factor that acts to reorganize nucleosomes. The FACT complex is involved in multiple processes that require DNA as a template such as mRNA elongation, DNA replication and DNA repair. During transcription elongation the FACT complex acts as a histone chaperone that both destabilizes and restores nucleosomal structure. It facilitates the passage of RNA polymerase II and transcription by promoting the dissociation of one histone H2A-H2B dimer from the nucleosome, then subsequently promotes the reestablishment of the nucleosome following the passage of RNA polymerase II.</text>
</comment>
<protein>
    <recommendedName>
        <fullName evidence="11">FACT complex subunit</fullName>
    </recommendedName>
</protein>
<feature type="region of interest" description="Disordered" evidence="12">
    <location>
        <begin position="938"/>
        <end position="1039"/>
    </location>
</feature>
<keyword evidence="2 11" id="KW-0158">Chromosome</keyword>
<feature type="domain" description="F-box" evidence="13">
    <location>
        <begin position="879"/>
        <end position="928"/>
    </location>
</feature>
<dbReference type="Gene3D" id="3.90.230.10">
    <property type="entry name" value="Creatinase/methionine aminopeptidase superfamily"/>
    <property type="match status" value="1"/>
</dbReference>
<comment type="subunit">
    <text evidence="11">Component of the FACT complex.</text>
</comment>
<dbReference type="OrthoDB" id="10251642at2759"/>
<evidence type="ECO:0000256" key="11">
    <source>
        <dbReference type="RuleBase" id="RU367052"/>
    </source>
</evidence>
<evidence type="ECO:0000256" key="8">
    <source>
        <dbReference type="ARBA" id="ARBA00023204"/>
    </source>
</evidence>
<evidence type="ECO:0000313" key="15">
    <source>
        <dbReference type="Proteomes" id="UP000245884"/>
    </source>
</evidence>
<reference evidence="14 15" key="1">
    <citation type="journal article" date="2018" name="Mol. Biol. Evol.">
        <title>Broad Genomic Sampling Reveals a Smut Pathogenic Ancestry of the Fungal Clade Ustilaginomycotina.</title>
        <authorList>
            <person name="Kijpornyongpan T."/>
            <person name="Mondo S.J."/>
            <person name="Barry K."/>
            <person name="Sandor L."/>
            <person name="Lee J."/>
            <person name="Lipzen A."/>
            <person name="Pangilinan J."/>
            <person name="LaButti K."/>
            <person name="Hainaut M."/>
            <person name="Henrissat B."/>
            <person name="Grigoriev I.V."/>
            <person name="Spatafora J.W."/>
            <person name="Aime M.C."/>
        </authorList>
    </citation>
    <scope>NUCLEOTIDE SEQUENCE [LARGE SCALE GENOMIC DNA]</scope>
    <source>
        <strain evidence="14 15">MCA 5214</strain>
    </source>
</reference>
<evidence type="ECO:0000256" key="9">
    <source>
        <dbReference type="ARBA" id="ARBA00023242"/>
    </source>
</evidence>
<dbReference type="SMART" id="SM01286">
    <property type="entry name" value="SPT16"/>
    <property type="match status" value="1"/>
</dbReference>
<evidence type="ECO:0000256" key="10">
    <source>
        <dbReference type="ARBA" id="ARBA00025370"/>
    </source>
</evidence>
<evidence type="ECO:0000259" key="13">
    <source>
        <dbReference type="PROSITE" id="PS50181"/>
    </source>
</evidence>
<dbReference type="EMBL" id="KZ819665">
    <property type="protein sequence ID" value="PWN28255.1"/>
    <property type="molecule type" value="Genomic_DNA"/>
</dbReference>
<evidence type="ECO:0000256" key="2">
    <source>
        <dbReference type="ARBA" id="ARBA00022454"/>
    </source>
</evidence>
<name>A0A316UYN3_9BASI</name>
<dbReference type="FunFam" id="3.40.350.10:FF:000006">
    <property type="entry name" value="FACT complex subunit SPT16"/>
    <property type="match status" value="1"/>
</dbReference>
<dbReference type="InterPro" id="IPR013719">
    <property type="entry name" value="RTT106/SPT16-like_middle_dom"/>
</dbReference>
<dbReference type="Pfam" id="PF00557">
    <property type="entry name" value="Peptidase_M24"/>
    <property type="match status" value="1"/>
</dbReference>
<accession>A0A316UYN3</accession>
<dbReference type="InterPro" id="IPR029149">
    <property type="entry name" value="Creatin/AminoP/Spt16_N"/>
</dbReference>
<dbReference type="Pfam" id="PF08512">
    <property type="entry name" value="Rttp106-like_middle"/>
    <property type="match status" value="1"/>
</dbReference>
<dbReference type="FunFam" id="3.90.230.10:FF:000005">
    <property type="entry name" value="FACT complex subunit spt16"/>
    <property type="match status" value="1"/>
</dbReference>
<evidence type="ECO:0000313" key="14">
    <source>
        <dbReference type="EMBL" id="PWN28255.1"/>
    </source>
</evidence>
<dbReference type="InterPro" id="IPR040258">
    <property type="entry name" value="Spt16"/>
</dbReference>
<dbReference type="Gene3D" id="3.40.350.10">
    <property type="entry name" value="Creatinase/prolidase N-terminal domain"/>
    <property type="match status" value="1"/>
</dbReference>
<dbReference type="GO" id="GO:0031491">
    <property type="term" value="F:nucleosome binding"/>
    <property type="evidence" value="ECO:0007669"/>
    <property type="project" value="TreeGrafter"/>
</dbReference>
<dbReference type="FunFam" id="2.30.29.210:FF:000001">
    <property type="entry name" value="FACT complex subunit spt16"/>
    <property type="match status" value="1"/>
</dbReference>
<dbReference type="PROSITE" id="PS50181">
    <property type="entry name" value="FBOX"/>
    <property type="match status" value="1"/>
</dbReference>
<dbReference type="GeneID" id="37029525"/>
<dbReference type="Pfam" id="PF14826">
    <property type="entry name" value="FACT-Spt16_Nlob"/>
    <property type="match status" value="1"/>
</dbReference>
<dbReference type="AlphaFoldDB" id="A0A316UYN3"/>
<sequence length="1039" mass="116311">MADEVKIDKALFGSRLNKIISAWKAKDEDASNEALGALRSVDSMLILLGGQSDEINYQKTASLHIWLLGYEFPSTMMLITREGITFVCSANKAKYLESLDGAGGLKVSVLKRSKDDAANKKVWQDVIAALSSSGKSIGVFAKDESQGKMADEWRSAFDEVKAKEGFQEQDVGPAMGVIWGPKDDAELAHLRMAAKLTSRVMSTKFVDEISDILDGGKKVTHEKLAARLEGVLDDDKFWKKAKGSLSEADMSLADWAYTPIIQSGGEYDLRPSALSTNKRIEAAEGGGVVVASMGMKYRSYNANIGRTWLVDPHKSQQKAFTFLWELQGEIVEKHLRPGKTGKEIYAAAREYVSSRKPDLAEHFVKNAGFAIGLEFRDAAYVLGNKCNLPLQASMTVSLSLGFSGLDDPNHKGSTYSLLLIDTLRLGEDDGAPAQFLTDRVKNASEQFFYQDKEDEEEEVEERNSPKKNVTAGGKVLRNKSQNQMDANVANKIREHQQELAVGKQEEGLRKYADEEGEGGHDKGKTFKKFESYKRAELIPTKAQDLKVMVDVRNSSIILPIYGFAVPFHINTLKNVSKNEEGEFTYLRFNFISPGQIAGRKDDTPFEDPDATFVRSMTFRSSDTYHFAELFKDITELKKQAAKREAEKKELSDVVEQDKLIVTKGRVTSLREVFPRPALEGKRVPGDLEIHQNGLRFASPLKDQKIDVLFNNVKHMFFQPCDKELIVIVHFHLKAPIIIGKKKTKDIQFYREASDVQFDETGNRKRKYRAGDEDELELEQEERRRRVQLNKEFKRFAEAVAEAADDLTVDTPYRELGFDGVPFRTNVWLAPTSDCLVHLTDSPFTVVTLSEVEIAHLERVQYGLKNFDLVFVFKDFAKPPLHINSIPTQALDNVKEWLDSVDILVSEGPVNLQWNQILRTIQDDPYEFFVNGGWSFLRSSDEDGGSSDEESEEGSAYEESDAFDAESSEDSEDEDDDDGGSDFDESGSESGSGSDAGLDSDESEGMDWDEMEKKAARADQRKGGYESDEGGKGKSKKKRR</sequence>
<organism evidence="14 15">
    <name type="scientific">Jaminaea rosea</name>
    <dbReference type="NCBI Taxonomy" id="1569628"/>
    <lineage>
        <taxon>Eukaryota</taxon>
        <taxon>Fungi</taxon>
        <taxon>Dikarya</taxon>
        <taxon>Basidiomycota</taxon>
        <taxon>Ustilaginomycotina</taxon>
        <taxon>Exobasidiomycetes</taxon>
        <taxon>Microstromatales</taxon>
        <taxon>Microstromatales incertae sedis</taxon>
        <taxon>Jaminaea</taxon>
    </lineage>
</organism>
<dbReference type="SMART" id="SM01287">
    <property type="entry name" value="Rtt106"/>
    <property type="match status" value="1"/>
</dbReference>
<evidence type="ECO:0000256" key="12">
    <source>
        <dbReference type="SAM" id="MobiDB-lite"/>
    </source>
</evidence>
<dbReference type="PANTHER" id="PTHR13980">
    <property type="entry name" value="CDC68 RELATED"/>
    <property type="match status" value="1"/>
</dbReference>
<keyword evidence="3 11" id="KW-0235">DNA replication</keyword>
<dbReference type="InterPro" id="IPR036005">
    <property type="entry name" value="Creatinase/aminopeptidase-like"/>
</dbReference>
<dbReference type="GO" id="GO:0006368">
    <property type="term" value="P:transcription elongation by RNA polymerase II"/>
    <property type="evidence" value="ECO:0007669"/>
    <property type="project" value="TreeGrafter"/>
</dbReference>
<dbReference type="Pfam" id="PF24824">
    <property type="entry name" value="PH_SPT16"/>
    <property type="match status" value="1"/>
</dbReference>
<comment type="similarity">
    <text evidence="1 11">Belongs to the peptidase M24 family. SPT16 subfamily.</text>
</comment>
<dbReference type="STRING" id="1569628.A0A316UYN3"/>
<dbReference type="Gene3D" id="2.30.29.150">
    <property type="match status" value="1"/>
</dbReference>
<dbReference type="InterPro" id="IPR001810">
    <property type="entry name" value="F-box_dom"/>
</dbReference>
<dbReference type="InterPro" id="IPR048969">
    <property type="entry name" value="FACT_SPT16_C"/>
</dbReference>
<dbReference type="InterPro" id="IPR013953">
    <property type="entry name" value="FACT_SPT16_M"/>
</dbReference>
<dbReference type="PANTHER" id="PTHR13980:SF15">
    <property type="entry name" value="FACT COMPLEX SUBUNIT SPT16"/>
    <property type="match status" value="1"/>
</dbReference>
<dbReference type="FunFam" id="2.30.29.30:FF:000017">
    <property type="entry name" value="FACT complex subunit SPT16"/>
    <property type="match status" value="1"/>
</dbReference>